<proteinExistence type="predicted"/>
<evidence type="ECO:0000313" key="3">
    <source>
        <dbReference type="Proteomes" id="UP001596432"/>
    </source>
</evidence>
<name>A0ABD5Y880_9EURY</name>
<dbReference type="RefSeq" id="WP_274323004.1">
    <property type="nucleotide sequence ID" value="NZ_CP118158.1"/>
</dbReference>
<comment type="caution">
    <text evidence="2">The sequence shown here is derived from an EMBL/GenBank/DDBJ whole genome shotgun (WGS) entry which is preliminary data.</text>
</comment>
<dbReference type="GeneID" id="78822255"/>
<dbReference type="AlphaFoldDB" id="A0ABD5Y880"/>
<organism evidence="2 3">
    <name type="scientific">Halosimplex aquaticum</name>
    <dbReference type="NCBI Taxonomy" id="3026162"/>
    <lineage>
        <taxon>Archaea</taxon>
        <taxon>Methanobacteriati</taxon>
        <taxon>Methanobacteriota</taxon>
        <taxon>Stenosarchaea group</taxon>
        <taxon>Halobacteria</taxon>
        <taxon>Halobacteriales</taxon>
        <taxon>Haloarculaceae</taxon>
        <taxon>Halosimplex</taxon>
    </lineage>
</organism>
<gene>
    <name evidence="2" type="ORF">ACFQMA_19075</name>
</gene>
<keyword evidence="3" id="KW-1185">Reference proteome</keyword>
<feature type="domain" description="Halobacterial output" evidence="1">
    <location>
        <begin position="21"/>
        <end position="71"/>
    </location>
</feature>
<protein>
    <submittedName>
        <fullName evidence="2">HalOD1 output domain-containing protein</fullName>
    </submittedName>
</protein>
<dbReference type="Pfam" id="PF18545">
    <property type="entry name" value="HalOD1"/>
    <property type="match status" value="1"/>
</dbReference>
<reference evidence="2 3" key="1">
    <citation type="journal article" date="2019" name="Int. J. Syst. Evol. Microbiol.">
        <title>The Global Catalogue of Microorganisms (GCM) 10K type strain sequencing project: providing services to taxonomists for standard genome sequencing and annotation.</title>
        <authorList>
            <consortium name="The Broad Institute Genomics Platform"/>
            <consortium name="The Broad Institute Genome Sequencing Center for Infectious Disease"/>
            <person name="Wu L."/>
            <person name="Ma J."/>
        </authorList>
    </citation>
    <scope>NUCLEOTIDE SEQUENCE [LARGE SCALE GENOMIC DNA]</scope>
    <source>
        <strain evidence="2 3">XZYJT29</strain>
    </source>
</reference>
<sequence>MPGHEQVPNDLPVARTAIEDDEEATDALLRAADRAHVNVDDPDPRLYDQIDPGALDALTAHHRSRDGAAEFVLVAPLWDRTFVVTPDAVEVYP</sequence>
<dbReference type="EMBL" id="JBHTAS010000001">
    <property type="protein sequence ID" value="MFC7141926.1"/>
    <property type="molecule type" value="Genomic_DNA"/>
</dbReference>
<dbReference type="InterPro" id="IPR040624">
    <property type="entry name" value="HalOD1"/>
</dbReference>
<dbReference type="Proteomes" id="UP001596432">
    <property type="component" value="Unassembled WGS sequence"/>
</dbReference>
<evidence type="ECO:0000259" key="1">
    <source>
        <dbReference type="Pfam" id="PF18545"/>
    </source>
</evidence>
<accession>A0ABD5Y880</accession>
<evidence type="ECO:0000313" key="2">
    <source>
        <dbReference type="EMBL" id="MFC7141926.1"/>
    </source>
</evidence>